<dbReference type="InterPro" id="IPR013083">
    <property type="entry name" value="Znf_RING/FYVE/PHD"/>
</dbReference>
<dbReference type="SUPFAM" id="SSF48403">
    <property type="entry name" value="Ankyrin repeat"/>
    <property type="match status" value="1"/>
</dbReference>
<dbReference type="InterPro" id="IPR001841">
    <property type="entry name" value="Znf_RING"/>
</dbReference>
<evidence type="ECO:0000256" key="2">
    <source>
        <dbReference type="ARBA" id="ARBA00023043"/>
    </source>
</evidence>
<dbReference type="SUPFAM" id="SSF57850">
    <property type="entry name" value="RING/U-box"/>
    <property type="match status" value="1"/>
</dbReference>
<dbReference type="Pfam" id="PF13920">
    <property type="entry name" value="zf-C3HC4_3"/>
    <property type="match status" value="1"/>
</dbReference>
<feature type="coiled-coil region" evidence="5">
    <location>
        <begin position="1320"/>
        <end position="1347"/>
    </location>
</feature>
<feature type="domain" description="RING-type" evidence="6">
    <location>
        <begin position="1357"/>
        <end position="1392"/>
    </location>
</feature>
<evidence type="ECO:0000256" key="4">
    <source>
        <dbReference type="PROSITE-ProRule" id="PRU00175"/>
    </source>
</evidence>
<dbReference type="PANTHER" id="PTHR24171:SF9">
    <property type="entry name" value="ANKYRIN REPEAT DOMAIN-CONTAINING PROTEIN 39"/>
    <property type="match status" value="1"/>
</dbReference>
<evidence type="ECO:0000259" key="6">
    <source>
        <dbReference type="PROSITE" id="PS50089"/>
    </source>
</evidence>
<feature type="repeat" description="ANK" evidence="3">
    <location>
        <begin position="662"/>
        <end position="694"/>
    </location>
</feature>
<reference evidence="7" key="1">
    <citation type="submission" date="2022-10" db="EMBL/GenBank/DDBJ databases">
        <authorList>
            <person name="Chen Y."/>
            <person name="Dougan E. K."/>
            <person name="Chan C."/>
            <person name="Rhodes N."/>
            <person name="Thang M."/>
        </authorList>
    </citation>
    <scope>NUCLEOTIDE SEQUENCE</scope>
</reference>
<accession>A0A9P1D1R7</accession>
<dbReference type="InterPro" id="IPR036770">
    <property type="entry name" value="Ankyrin_rpt-contain_sf"/>
</dbReference>
<keyword evidence="4" id="KW-0863">Zinc-finger</keyword>
<dbReference type="EMBL" id="CAMXCT030002979">
    <property type="protein sequence ID" value="CAL4788982.1"/>
    <property type="molecule type" value="Genomic_DNA"/>
</dbReference>
<evidence type="ECO:0000256" key="1">
    <source>
        <dbReference type="ARBA" id="ARBA00022737"/>
    </source>
</evidence>
<dbReference type="OrthoDB" id="443991at2759"/>
<comment type="caution">
    <text evidence="7">The sequence shown here is derived from an EMBL/GenBank/DDBJ whole genome shotgun (WGS) entry which is preliminary data.</text>
</comment>
<reference evidence="8" key="2">
    <citation type="submission" date="2024-04" db="EMBL/GenBank/DDBJ databases">
        <authorList>
            <person name="Chen Y."/>
            <person name="Shah S."/>
            <person name="Dougan E. K."/>
            <person name="Thang M."/>
            <person name="Chan C."/>
        </authorList>
    </citation>
    <scope>NUCLEOTIDE SEQUENCE [LARGE SCALE GENOMIC DNA]</scope>
</reference>
<dbReference type="SMART" id="SM00248">
    <property type="entry name" value="ANK"/>
    <property type="match status" value="2"/>
</dbReference>
<evidence type="ECO:0000313" key="7">
    <source>
        <dbReference type="EMBL" id="CAI4001670.1"/>
    </source>
</evidence>
<keyword evidence="2 3" id="KW-0040">ANK repeat</keyword>
<keyword evidence="1" id="KW-0677">Repeat</keyword>
<protein>
    <recommendedName>
        <fullName evidence="6">RING-type domain-containing protein</fullName>
    </recommendedName>
</protein>
<organism evidence="7">
    <name type="scientific">Cladocopium goreaui</name>
    <dbReference type="NCBI Taxonomy" id="2562237"/>
    <lineage>
        <taxon>Eukaryota</taxon>
        <taxon>Sar</taxon>
        <taxon>Alveolata</taxon>
        <taxon>Dinophyceae</taxon>
        <taxon>Suessiales</taxon>
        <taxon>Symbiodiniaceae</taxon>
        <taxon>Cladocopium</taxon>
    </lineage>
</organism>
<evidence type="ECO:0000256" key="5">
    <source>
        <dbReference type="SAM" id="Coils"/>
    </source>
</evidence>
<keyword evidence="5" id="KW-0175">Coiled coil</keyword>
<dbReference type="Proteomes" id="UP001152797">
    <property type="component" value="Unassembled WGS sequence"/>
</dbReference>
<dbReference type="PROSITE" id="PS50088">
    <property type="entry name" value="ANK_REPEAT"/>
    <property type="match status" value="2"/>
</dbReference>
<keyword evidence="4" id="KW-0862">Zinc</keyword>
<evidence type="ECO:0000313" key="8">
    <source>
        <dbReference type="EMBL" id="CAL1155045.1"/>
    </source>
</evidence>
<proteinExistence type="predicted"/>
<keyword evidence="9" id="KW-1185">Reference proteome</keyword>
<keyword evidence="4" id="KW-0479">Metal-binding</keyword>
<dbReference type="Gene3D" id="3.30.40.10">
    <property type="entry name" value="Zinc/RING finger domain, C3HC4 (zinc finger)"/>
    <property type="match status" value="1"/>
</dbReference>
<dbReference type="EMBL" id="CAMXCT010002979">
    <property type="protein sequence ID" value="CAI4001670.1"/>
    <property type="molecule type" value="Genomic_DNA"/>
</dbReference>
<feature type="repeat" description="ANK" evidence="3">
    <location>
        <begin position="629"/>
        <end position="661"/>
    </location>
</feature>
<dbReference type="Pfam" id="PF12796">
    <property type="entry name" value="Ank_2"/>
    <property type="match status" value="1"/>
</dbReference>
<sequence>MPVPWCNERRCTLIPDVAERGLRVRQLWDLCIFLRRLCKTKSLRRAGYAKDCGYDQWLEWQALNLYDITDEVIKKYIPYHDQKWGVDEFDPIIQKRYSWAELVSAEPQRPQLMISHWWGGRFSDFMTTVDTVVSDRALSICTSLWVCTFANNQFGESFGSEIIGTPFVRAIESAEATILIVDRDAGSLTRSWCCLELHCTILREKELQLYTSTGMVGSAAVSSGPLVDAISRWDVRKSHAAETAYKRQIMNFIAEVPETCGLQTDDCGNLHVVNGRPQLSKAEDCDCSKWGILSSHSDAFEALNMDVRVSVLGRIGQRKKVTGCSIPYVGHRGITLGQLRTFARKAHRQMAKLHPKTPWDHFTVAQICELVVKKETEKRRCSYVELVADGPQIPDYCVNYQFGMFFSDVMSSVEWFAEALLLKDTVVLWFNLTGYNQFQAVEDLRACCYENGNLTVDRAQCECHSFLITAGSICKDNAAAPCSLEPMAEPFSMSRAWRLYSLECAMRLGQDVYVACNTGVMACTKLFPNGHSKFGAMDPRVTETMFHLNISKVSCSSEECAKDVLYFINNTHGSCGQVKLKRRMQRWAACHLVPFAASGAANCLQQTTLEELLTLPRFSIHSELAKCSLGQSSLHEAVAADSIEAAKYLLAHGCLLNATDSMQETPLHYAAIRGNAEMIELLLDARADLHMESKYGENAWDVSKQGVAAFLQSHDTSRIPSLLHQNYLKWRESRTAQDLLGFETMGGGRTKRSLSENSSRPSGFVMAGGAFRRAASHGRNIASSLGAVIRVPGRQRSAPDSIGSAVSLEAVKVRPPEGKASGASGTGRWRQRAYQGPEDWMQLVPNLLSSEGWSMALARPKANLSHCTCPWGGHLIKFTLKSISVEDAPLKTGNILVRLLQWEFSASPKCWQFHPVSRHHPFRRMLVLQLRAEVVHRAVSTSSSVLFGDVAGQFVGYFFNAASKDGKATAALHHKLRRNFPLEGDSACAFWEDAVEAQGAVLVVRPDKEGTFTATVVVRVAEDKFATWATFQFRILLESARKTAQWFLNRPGIADLRNADEKYYMVLSIQSFKRGMPLVPSGEPIITIDAGERLGLKHWARFQPGHTTSRNKFRLSQYLSVFLKAIGEELHTFDVLDSRELVPYQCLVRRSEWEAVRKHFFEVFPLAKTAYRRANGGSSAPGVHEDVEPKFLSDTEVSFGPSPAEREDMKLESRLIVRNTFLDIEDDEELQRKADLHAAQIVQPNECRCASDFERLRSEMEQLHKELEHQMDRRRALQASLDSERSRTSFLDAELSRAYEGLQGQRRMSDAETQELGDQVEALLLVKRQLFQRIQSLEQERSQLLSQQVEAVSDRSCVACLDRLANTVLLRCRHLCCCEGCARRMSQCPVCRQAVRDRITVFMP</sequence>
<dbReference type="EMBL" id="CAMXCT020002979">
    <property type="protein sequence ID" value="CAL1155045.1"/>
    <property type="molecule type" value="Genomic_DNA"/>
</dbReference>
<dbReference type="PANTHER" id="PTHR24171">
    <property type="entry name" value="ANKYRIN REPEAT DOMAIN-CONTAINING PROTEIN 39-RELATED"/>
    <property type="match status" value="1"/>
</dbReference>
<name>A0A9P1D1R7_9DINO</name>
<dbReference type="PROSITE" id="PS50297">
    <property type="entry name" value="ANK_REP_REGION"/>
    <property type="match status" value="2"/>
</dbReference>
<dbReference type="InterPro" id="IPR002110">
    <property type="entry name" value="Ankyrin_rpt"/>
</dbReference>
<gene>
    <name evidence="7" type="ORF">C1SCF055_LOCUS27695</name>
</gene>
<evidence type="ECO:0000313" key="9">
    <source>
        <dbReference type="Proteomes" id="UP001152797"/>
    </source>
</evidence>
<dbReference type="Gene3D" id="1.25.40.20">
    <property type="entry name" value="Ankyrin repeat-containing domain"/>
    <property type="match status" value="1"/>
</dbReference>
<dbReference type="GO" id="GO:0008270">
    <property type="term" value="F:zinc ion binding"/>
    <property type="evidence" value="ECO:0007669"/>
    <property type="project" value="UniProtKB-KW"/>
</dbReference>
<evidence type="ECO:0000256" key="3">
    <source>
        <dbReference type="PROSITE-ProRule" id="PRU00023"/>
    </source>
</evidence>
<dbReference type="PROSITE" id="PS50089">
    <property type="entry name" value="ZF_RING_2"/>
    <property type="match status" value="1"/>
</dbReference>
<feature type="coiled-coil region" evidence="5">
    <location>
        <begin position="1250"/>
        <end position="1280"/>
    </location>
</feature>